<dbReference type="RefSeq" id="WP_245807198.1">
    <property type="nucleotide sequence ID" value="NZ_FUZQ01000006.1"/>
</dbReference>
<evidence type="ECO:0000256" key="4">
    <source>
        <dbReference type="ARBA" id="ARBA00022729"/>
    </source>
</evidence>
<keyword evidence="5 9" id="KW-0378">Hydrolase</keyword>
<gene>
    <name evidence="11" type="ORF">SAMN04324258_3633</name>
</gene>
<keyword evidence="3 11" id="KW-0858">Xylan degradation</keyword>
<dbReference type="EMBL" id="FUZQ01000006">
    <property type="protein sequence ID" value="SKC76756.1"/>
    <property type="molecule type" value="Genomic_DNA"/>
</dbReference>
<evidence type="ECO:0000313" key="11">
    <source>
        <dbReference type="EMBL" id="SKC76756.1"/>
    </source>
</evidence>
<dbReference type="STRING" id="526729.SAMN04324258_3633"/>
<proteinExistence type="inferred from homology"/>
<keyword evidence="12" id="KW-1185">Reference proteome</keyword>
<evidence type="ECO:0000256" key="7">
    <source>
        <dbReference type="ARBA" id="ARBA00023295"/>
    </source>
</evidence>
<organism evidence="11 12">
    <name type="scientific">Krasilnikoviella flava</name>
    <dbReference type="NCBI Taxonomy" id="526729"/>
    <lineage>
        <taxon>Bacteria</taxon>
        <taxon>Bacillati</taxon>
        <taxon>Actinomycetota</taxon>
        <taxon>Actinomycetes</taxon>
        <taxon>Micrococcales</taxon>
        <taxon>Promicromonosporaceae</taxon>
        <taxon>Krasilnikoviella</taxon>
    </lineage>
</organism>
<dbReference type="PANTHER" id="PTHR31490">
    <property type="entry name" value="GLYCOSYL HYDROLASE"/>
    <property type="match status" value="1"/>
</dbReference>
<dbReference type="SMART" id="SM00633">
    <property type="entry name" value="Glyco_10"/>
    <property type="match status" value="1"/>
</dbReference>
<comment type="catalytic activity">
    <reaction evidence="1 9">
        <text>Endohydrolysis of (1-&gt;4)-beta-D-xylosidic linkages in xylans.</text>
        <dbReference type="EC" id="3.2.1.8"/>
    </reaction>
</comment>
<dbReference type="Gene3D" id="3.20.20.80">
    <property type="entry name" value="Glycosidases"/>
    <property type="match status" value="1"/>
</dbReference>
<dbReference type="PANTHER" id="PTHR31490:SF88">
    <property type="entry name" value="BETA-XYLANASE"/>
    <property type="match status" value="1"/>
</dbReference>
<dbReference type="GO" id="GO:0031176">
    <property type="term" value="F:endo-1,4-beta-xylanase activity"/>
    <property type="evidence" value="ECO:0007669"/>
    <property type="project" value="UniProtKB-EC"/>
</dbReference>
<evidence type="ECO:0000256" key="8">
    <source>
        <dbReference type="ARBA" id="ARBA00023326"/>
    </source>
</evidence>
<name>A0A1T5LLD4_9MICO</name>
<dbReference type="EC" id="3.2.1.8" evidence="9"/>
<dbReference type="Proteomes" id="UP000189777">
    <property type="component" value="Unassembled WGS sequence"/>
</dbReference>
<evidence type="ECO:0000256" key="9">
    <source>
        <dbReference type="RuleBase" id="RU361174"/>
    </source>
</evidence>
<dbReference type="InterPro" id="IPR044846">
    <property type="entry name" value="GH10"/>
</dbReference>
<accession>A0A1T5LLD4</accession>
<evidence type="ECO:0000256" key="1">
    <source>
        <dbReference type="ARBA" id="ARBA00000681"/>
    </source>
</evidence>
<evidence type="ECO:0000259" key="10">
    <source>
        <dbReference type="PROSITE" id="PS51760"/>
    </source>
</evidence>
<dbReference type="AlphaFoldDB" id="A0A1T5LLD4"/>
<protein>
    <recommendedName>
        <fullName evidence="9">Beta-xylanase</fullName>
        <ecNumber evidence="9">3.2.1.8</ecNumber>
    </recommendedName>
</protein>
<sequence>MTSVDHRRTRSIVTLSGADGLPMAHEDVTVRQVRHAMEFGCAAFEVAGADPAYQDLWLGLFDTATLPVYWGRYEPRRGETALADLTSAARWFVDQGVRLKGHPLVWHTVKAPWVDRLSPDEAERLLRGRVRREVRDLAGLIDTWDAINEVVIMPRFTNEPDGIPNAISRLCARLGRVEMVRLAVDEARSQGTSPRLLINDFDLGPEYERLIEELLEAGVRIDAIGLQSHMHQGFRGTDQVLEICDRFARFGLPLHWTETTLVSGDLMPRDVEDLNDFQPAEWPSTPEGEARQAEEAVQHYTALVSHPAVESITYWGMGDAGAWLGAPAGLVRPDGTPKPAYDALRALVRGEWWADPAPARTDGRGRVVVEGFAGRYEVRCRGVAAEVDLAAGNGAVEVELVAGNGALEARRAG</sequence>
<evidence type="ECO:0000256" key="5">
    <source>
        <dbReference type="ARBA" id="ARBA00022801"/>
    </source>
</evidence>
<keyword evidence="8 9" id="KW-0624">Polysaccharide degradation</keyword>
<keyword evidence="6 9" id="KW-0119">Carbohydrate metabolism</keyword>
<dbReference type="InterPro" id="IPR001000">
    <property type="entry name" value="GH10_dom"/>
</dbReference>
<evidence type="ECO:0000256" key="6">
    <source>
        <dbReference type="ARBA" id="ARBA00023277"/>
    </source>
</evidence>
<evidence type="ECO:0000313" key="12">
    <source>
        <dbReference type="Proteomes" id="UP000189777"/>
    </source>
</evidence>
<dbReference type="GO" id="GO:0045493">
    <property type="term" value="P:xylan catabolic process"/>
    <property type="evidence" value="ECO:0007669"/>
    <property type="project" value="UniProtKB-KW"/>
</dbReference>
<dbReference type="InterPro" id="IPR017853">
    <property type="entry name" value="GH"/>
</dbReference>
<evidence type="ECO:0000256" key="3">
    <source>
        <dbReference type="ARBA" id="ARBA00022651"/>
    </source>
</evidence>
<feature type="domain" description="GH10" evidence="10">
    <location>
        <begin position="27"/>
        <end position="347"/>
    </location>
</feature>
<dbReference type="SUPFAM" id="SSF51445">
    <property type="entry name" value="(Trans)glycosidases"/>
    <property type="match status" value="1"/>
</dbReference>
<keyword evidence="4" id="KW-0732">Signal</keyword>
<evidence type="ECO:0000256" key="2">
    <source>
        <dbReference type="ARBA" id="ARBA00007495"/>
    </source>
</evidence>
<dbReference type="Pfam" id="PF00331">
    <property type="entry name" value="Glyco_hydro_10"/>
    <property type="match status" value="1"/>
</dbReference>
<reference evidence="11 12" key="1">
    <citation type="submission" date="2017-02" db="EMBL/GenBank/DDBJ databases">
        <authorList>
            <person name="Peterson S.W."/>
        </authorList>
    </citation>
    <scope>NUCLEOTIDE SEQUENCE [LARGE SCALE GENOMIC DNA]</scope>
    <source>
        <strain evidence="11 12">DSM 21481</strain>
    </source>
</reference>
<dbReference type="PRINTS" id="PR00134">
    <property type="entry name" value="GLHYDRLASE10"/>
</dbReference>
<comment type="similarity">
    <text evidence="2 9">Belongs to the glycosyl hydrolase 10 (cellulase F) family.</text>
</comment>
<keyword evidence="7 9" id="KW-0326">Glycosidase</keyword>
<dbReference type="PROSITE" id="PS51760">
    <property type="entry name" value="GH10_2"/>
    <property type="match status" value="1"/>
</dbReference>